<reference evidence="2" key="1">
    <citation type="submission" date="2019-10" db="EMBL/GenBank/DDBJ databases">
        <title>Conservation and host-specific expression of non-tandemly repeated heterogenous ribosome RNA gene in arbuscular mycorrhizal fungi.</title>
        <authorList>
            <person name="Maeda T."/>
            <person name="Kobayashi Y."/>
            <person name="Nakagawa T."/>
            <person name="Ezawa T."/>
            <person name="Yamaguchi K."/>
            <person name="Bino T."/>
            <person name="Nishimoto Y."/>
            <person name="Shigenobu S."/>
            <person name="Kawaguchi M."/>
        </authorList>
    </citation>
    <scope>NUCLEOTIDE SEQUENCE</scope>
    <source>
        <strain evidence="2">HR1</strain>
    </source>
</reference>
<dbReference type="Proteomes" id="UP000615446">
    <property type="component" value="Unassembled WGS sequence"/>
</dbReference>
<dbReference type="InterPro" id="IPR048324">
    <property type="entry name" value="ZSWIM1-3_RNaseH-like"/>
</dbReference>
<proteinExistence type="predicted"/>
<evidence type="ECO:0000259" key="1">
    <source>
        <dbReference type="Pfam" id="PF21056"/>
    </source>
</evidence>
<accession>A0A8H3LWC1</accession>
<gene>
    <name evidence="2" type="ORF">RCL2_002098100</name>
</gene>
<evidence type="ECO:0000313" key="3">
    <source>
        <dbReference type="Proteomes" id="UP000615446"/>
    </source>
</evidence>
<dbReference type="Pfam" id="PF21056">
    <property type="entry name" value="ZSWIM1-3_RNaseH-like"/>
    <property type="match status" value="1"/>
</dbReference>
<name>A0A8H3LWC1_9GLOM</name>
<dbReference type="EMBL" id="BLAL01000232">
    <property type="protein sequence ID" value="GES94239.1"/>
    <property type="molecule type" value="Genomic_DNA"/>
</dbReference>
<sequence length="223" mass="25907">MTSFTSNKENIPISETLTLNQKHSPDHSHTLEESEKRSQIVRNLVTQEAIKNYRPPEIVNAVKEYATEKMDLGESVRELRGKEVTNIKYKIHGSHDARFVGNPQQELNIRETFFFIKTGILNSTHKTNKYDCRLFTLYVRNNYGCWDVEAHFFVSNENSDTVAEGLKAIKQFARCWNPRYFLSDQSNIESHSIKIVLRWLFQDFKMANKSVLCFAQCMSCEPG</sequence>
<protein>
    <submittedName>
        <fullName evidence="2">Calcium-responsive transcription factor-like</fullName>
    </submittedName>
</protein>
<organism evidence="2 3">
    <name type="scientific">Rhizophagus clarus</name>
    <dbReference type="NCBI Taxonomy" id="94130"/>
    <lineage>
        <taxon>Eukaryota</taxon>
        <taxon>Fungi</taxon>
        <taxon>Fungi incertae sedis</taxon>
        <taxon>Mucoromycota</taxon>
        <taxon>Glomeromycotina</taxon>
        <taxon>Glomeromycetes</taxon>
        <taxon>Glomerales</taxon>
        <taxon>Glomeraceae</taxon>
        <taxon>Rhizophagus</taxon>
    </lineage>
</organism>
<feature type="domain" description="ZSWIM1/3 RNaseH-like" evidence="1">
    <location>
        <begin position="120"/>
        <end position="177"/>
    </location>
</feature>
<dbReference type="AlphaFoldDB" id="A0A8H3LWC1"/>
<comment type="caution">
    <text evidence="2">The sequence shown here is derived from an EMBL/GenBank/DDBJ whole genome shotgun (WGS) entry which is preliminary data.</text>
</comment>
<evidence type="ECO:0000313" key="2">
    <source>
        <dbReference type="EMBL" id="GES94239.1"/>
    </source>
</evidence>
<dbReference type="OrthoDB" id="2434100at2759"/>